<dbReference type="STRING" id="695939.SAMN00790413_04282"/>
<keyword evidence="3" id="KW-1185">Reference proteome</keyword>
<dbReference type="RefSeq" id="WP_170928515.1">
    <property type="nucleotide sequence ID" value="NZ_FWWU01000006.1"/>
</dbReference>
<reference evidence="2 3" key="1">
    <citation type="submission" date="2017-04" db="EMBL/GenBank/DDBJ databases">
        <authorList>
            <person name="Afonso C.L."/>
            <person name="Miller P.J."/>
            <person name="Scott M.A."/>
            <person name="Spackman E."/>
            <person name="Goraichik I."/>
            <person name="Dimitrov K.M."/>
            <person name="Suarez D.L."/>
            <person name="Swayne D.E."/>
        </authorList>
    </citation>
    <scope>NUCLEOTIDE SEQUENCE [LARGE SCALE GENOMIC DNA]</scope>
    <source>
        <strain evidence="2 3">KR-140</strain>
    </source>
</reference>
<feature type="region of interest" description="Disordered" evidence="1">
    <location>
        <begin position="27"/>
        <end position="48"/>
    </location>
</feature>
<dbReference type="EMBL" id="FWWU01000006">
    <property type="protein sequence ID" value="SMB83153.1"/>
    <property type="molecule type" value="Genomic_DNA"/>
</dbReference>
<protein>
    <submittedName>
        <fullName evidence="2">Uncharacterized protein</fullName>
    </submittedName>
</protein>
<evidence type="ECO:0000313" key="2">
    <source>
        <dbReference type="EMBL" id="SMB83153.1"/>
    </source>
</evidence>
<gene>
    <name evidence="2" type="ORF">SAMN00790413_04282</name>
</gene>
<name>A0A1W1UQ41_9DEIO</name>
<sequence>MHLSLNRSVLIHAAPASAVGYAPAGGKTLRGTSPTCGPVKTGTALGQR</sequence>
<dbReference type="AlphaFoldDB" id="A0A1W1UQ41"/>
<dbReference type="Proteomes" id="UP000192582">
    <property type="component" value="Unassembled WGS sequence"/>
</dbReference>
<proteinExistence type="predicted"/>
<organism evidence="2 3">
    <name type="scientific">Deinococcus hopiensis KR-140</name>
    <dbReference type="NCBI Taxonomy" id="695939"/>
    <lineage>
        <taxon>Bacteria</taxon>
        <taxon>Thermotogati</taxon>
        <taxon>Deinococcota</taxon>
        <taxon>Deinococci</taxon>
        <taxon>Deinococcales</taxon>
        <taxon>Deinococcaceae</taxon>
        <taxon>Deinococcus</taxon>
    </lineage>
</organism>
<evidence type="ECO:0000256" key="1">
    <source>
        <dbReference type="SAM" id="MobiDB-lite"/>
    </source>
</evidence>
<accession>A0A1W1UQ41</accession>
<evidence type="ECO:0000313" key="3">
    <source>
        <dbReference type="Proteomes" id="UP000192582"/>
    </source>
</evidence>